<evidence type="ECO:0000313" key="1">
    <source>
        <dbReference type="EMBL" id="SVA25393.1"/>
    </source>
</evidence>
<protein>
    <submittedName>
        <fullName evidence="1">Uncharacterized protein</fullName>
    </submittedName>
</protein>
<organism evidence="1">
    <name type="scientific">marine metagenome</name>
    <dbReference type="NCBI Taxonomy" id="408172"/>
    <lineage>
        <taxon>unclassified sequences</taxon>
        <taxon>metagenomes</taxon>
        <taxon>ecological metagenomes</taxon>
    </lineage>
</organism>
<proteinExistence type="predicted"/>
<sequence>MICEDKSKMEEVTDNFLLDNPKKKVWGNFRIEYENGAMQLVYRSVSSDRTWNREYSRYDNDREAIKDVIAFKTGEGMVLGNASILPLVGRTVAWGYEHKNARQTVIQGIMEASQKYEMVPFNVFSEAKLDLSTFKTINTGGAETVKRNRENPDYKGYEPEEMEKAGIPEFIPEDAHFMGSKLFSVSSKETGTEKTFLFDIDRNEIKHGIFNPFLVEVPQNGTPIKTVDEAYDSLVPEAVKKAREAGKNVIRQGEWYFIPTTESPIVEENLTTEQKRERAMALSVKSAYGSNKTEMRELLGTEEFERLKNLSIPQTEVKRFELRAGKNRPNHAEKGIQVGEKYFVSGEVSHSGREHKTITLDGWHEAMPNEAIGSFTITGDVD</sequence>
<reference evidence="1" key="1">
    <citation type="submission" date="2018-05" db="EMBL/GenBank/DDBJ databases">
        <authorList>
            <person name="Lanie J.A."/>
            <person name="Ng W.-L."/>
            <person name="Kazmierczak K.M."/>
            <person name="Andrzejewski T.M."/>
            <person name="Davidsen T.M."/>
            <person name="Wayne K.J."/>
            <person name="Tettelin H."/>
            <person name="Glass J.I."/>
            <person name="Rusch D."/>
            <person name="Podicherti R."/>
            <person name="Tsui H.-C.T."/>
            <person name="Winkler M.E."/>
        </authorList>
    </citation>
    <scope>NUCLEOTIDE SEQUENCE</scope>
</reference>
<dbReference type="AlphaFoldDB" id="A0A381UFF7"/>
<gene>
    <name evidence="1" type="ORF">METZ01_LOCUS78247</name>
</gene>
<accession>A0A381UFF7</accession>
<dbReference type="EMBL" id="UINC01006086">
    <property type="protein sequence ID" value="SVA25393.1"/>
    <property type="molecule type" value="Genomic_DNA"/>
</dbReference>
<name>A0A381UFF7_9ZZZZ</name>